<evidence type="ECO:0000256" key="11">
    <source>
        <dbReference type="ARBA" id="ARBA00030894"/>
    </source>
</evidence>
<name>A0A370L1I3_9HYPH</name>
<proteinExistence type="inferred from homology"/>
<dbReference type="GO" id="GO:0005737">
    <property type="term" value="C:cytoplasm"/>
    <property type="evidence" value="ECO:0007669"/>
    <property type="project" value="UniProtKB-SubCell"/>
</dbReference>
<dbReference type="Pfam" id="PF01507">
    <property type="entry name" value="PAPS_reduct"/>
    <property type="match status" value="1"/>
</dbReference>
<evidence type="ECO:0000256" key="14">
    <source>
        <dbReference type="HAMAP-Rule" id="MF_00063"/>
    </source>
</evidence>
<feature type="domain" description="Phosphoadenosine phosphosulphate reductase" evidence="16">
    <location>
        <begin position="60"/>
        <end position="234"/>
    </location>
</feature>
<feature type="binding site" evidence="14">
    <location>
        <position position="146"/>
    </location>
    <ligand>
        <name>[4Fe-4S] cluster</name>
        <dbReference type="ChEBI" id="CHEBI:49883"/>
    </ligand>
</feature>
<comment type="catalytic activity">
    <reaction evidence="13 14">
        <text>[thioredoxin]-disulfide + sulfite + AMP + 2 H(+) = adenosine 5'-phosphosulfate + [thioredoxin]-dithiol</text>
        <dbReference type="Rhea" id="RHEA:21976"/>
        <dbReference type="Rhea" id="RHEA-COMP:10698"/>
        <dbReference type="Rhea" id="RHEA-COMP:10700"/>
        <dbReference type="ChEBI" id="CHEBI:15378"/>
        <dbReference type="ChEBI" id="CHEBI:17359"/>
        <dbReference type="ChEBI" id="CHEBI:29950"/>
        <dbReference type="ChEBI" id="CHEBI:50058"/>
        <dbReference type="ChEBI" id="CHEBI:58243"/>
        <dbReference type="ChEBI" id="CHEBI:456215"/>
        <dbReference type="EC" id="1.8.4.10"/>
    </reaction>
</comment>
<feature type="binding site" evidence="14">
    <location>
        <position position="228"/>
    </location>
    <ligand>
        <name>[4Fe-4S] cluster</name>
        <dbReference type="ChEBI" id="CHEBI:49883"/>
    </ligand>
</feature>
<comment type="caution">
    <text evidence="17">The sequence shown here is derived from an EMBL/GenBank/DDBJ whole genome shotgun (WGS) entry which is preliminary data.</text>
</comment>
<organism evidence="17 18">
    <name type="scientific">Bosea caraganae</name>
    <dbReference type="NCBI Taxonomy" id="2763117"/>
    <lineage>
        <taxon>Bacteria</taxon>
        <taxon>Pseudomonadati</taxon>
        <taxon>Pseudomonadota</taxon>
        <taxon>Alphaproteobacteria</taxon>
        <taxon>Hyphomicrobiales</taxon>
        <taxon>Boseaceae</taxon>
        <taxon>Bosea</taxon>
    </lineage>
</organism>
<dbReference type="NCBIfam" id="TIGR02055">
    <property type="entry name" value="APS_reductase"/>
    <property type="match status" value="1"/>
</dbReference>
<dbReference type="InterPro" id="IPR004511">
    <property type="entry name" value="PAPS/APS_Rdtase"/>
</dbReference>
<comment type="cofactor">
    <cofactor evidence="14">
        <name>[4Fe-4S] cluster</name>
        <dbReference type="ChEBI" id="CHEBI:49883"/>
    </cofactor>
    <text evidence="14">Binds 1 [4Fe-4S] cluster per subunit.</text>
</comment>
<dbReference type="NCBIfam" id="NF002537">
    <property type="entry name" value="PRK02090.1"/>
    <property type="match status" value="1"/>
</dbReference>
<protein>
    <recommendedName>
        <fullName evidence="10 14">Adenosine 5'-phosphosulfate reductase</fullName>
        <shortName evidence="14">APS reductase</shortName>
        <ecNumber evidence="9 14">1.8.4.10</ecNumber>
    </recommendedName>
    <alternativeName>
        <fullName evidence="12 14">5'-adenylylsulfate reductase</fullName>
    </alternativeName>
    <alternativeName>
        <fullName evidence="11 14">Thioredoxin-dependent 5'-adenylylsulfate reductase</fullName>
    </alternativeName>
</protein>
<dbReference type="SUPFAM" id="SSF52402">
    <property type="entry name" value="Adenine nucleotide alpha hydrolases-like"/>
    <property type="match status" value="1"/>
</dbReference>
<gene>
    <name evidence="14" type="primary">cysH</name>
    <name evidence="17" type="ORF">DWE98_20695</name>
</gene>
<dbReference type="OrthoDB" id="9794018at2"/>
<evidence type="ECO:0000256" key="9">
    <source>
        <dbReference type="ARBA" id="ARBA00024386"/>
    </source>
</evidence>
<evidence type="ECO:0000256" key="12">
    <source>
        <dbReference type="ARBA" id="ARBA00032041"/>
    </source>
</evidence>
<evidence type="ECO:0000256" key="10">
    <source>
        <dbReference type="ARBA" id="ARBA00029514"/>
    </source>
</evidence>
<evidence type="ECO:0000256" key="5">
    <source>
        <dbReference type="ARBA" id="ARBA00023004"/>
    </source>
</evidence>
<dbReference type="GO" id="GO:0004604">
    <property type="term" value="F:phosphoadenylyl-sulfate reductase (thioredoxin) activity"/>
    <property type="evidence" value="ECO:0007669"/>
    <property type="project" value="UniProtKB-UniRule"/>
</dbReference>
<accession>A0A370L1I3</accession>
<dbReference type="PANTHER" id="PTHR46482">
    <property type="entry name" value="5'-ADENYLYLSULFATE REDUCTASE 3, CHLOROPLASTIC"/>
    <property type="match status" value="1"/>
</dbReference>
<dbReference type="Proteomes" id="UP000255207">
    <property type="component" value="Unassembled WGS sequence"/>
</dbReference>
<evidence type="ECO:0000313" key="17">
    <source>
        <dbReference type="EMBL" id="RDJ21455.1"/>
    </source>
</evidence>
<dbReference type="EMBL" id="QQTP01000012">
    <property type="protein sequence ID" value="RDJ21455.1"/>
    <property type="molecule type" value="Genomic_DNA"/>
</dbReference>
<keyword evidence="6 14" id="KW-0411">Iron-sulfur</keyword>
<feature type="region of interest" description="Disordered" evidence="15">
    <location>
        <begin position="1"/>
        <end position="22"/>
    </location>
</feature>
<dbReference type="RefSeq" id="WP_114831203.1">
    <property type="nucleotide sequence ID" value="NZ_QQTO01000033.1"/>
</dbReference>
<evidence type="ECO:0000256" key="15">
    <source>
        <dbReference type="SAM" id="MobiDB-lite"/>
    </source>
</evidence>
<comment type="function">
    <text evidence="7 14">Catalyzes the formation of sulfite from adenosine 5'-phosphosulfate (APS) using thioredoxin as an electron donor.</text>
</comment>
<evidence type="ECO:0000256" key="3">
    <source>
        <dbReference type="ARBA" id="ARBA00022723"/>
    </source>
</evidence>
<dbReference type="GO" id="GO:0019379">
    <property type="term" value="P:sulfate assimilation, phosphoadenylyl sulfate reduction by phosphoadenylyl-sulfate reductase (thioredoxin)"/>
    <property type="evidence" value="ECO:0007669"/>
    <property type="project" value="UniProtKB-UniRule"/>
</dbReference>
<dbReference type="GO" id="GO:0051539">
    <property type="term" value="F:4 iron, 4 sulfur cluster binding"/>
    <property type="evidence" value="ECO:0007669"/>
    <property type="project" value="UniProtKB-UniRule"/>
</dbReference>
<evidence type="ECO:0000313" key="18">
    <source>
        <dbReference type="Proteomes" id="UP000255207"/>
    </source>
</evidence>
<keyword evidence="4 14" id="KW-0560">Oxidoreductase</keyword>
<feature type="binding site" evidence="14">
    <location>
        <position position="145"/>
    </location>
    <ligand>
        <name>[4Fe-4S] cluster</name>
        <dbReference type="ChEBI" id="CHEBI:49883"/>
    </ligand>
</feature>
<feature type="compositionally biased region" description="Basic and acidic residues" evidence="15">
    <location>
        <begin position="7"/>
        <end position="16"/>
    </location>
</feature>
<comment type="similarity">
    <text evidence="1 14">Belongs to the PAPS reductase family. CysH subfamily.</text>
</comment>
<dbReference type="InterPro" id="IPR002500">
    <property type="entry name" value="PAPS_reduct_dom"/>
</dbReference>
<keyword evidence="5 14" id="KW-0408">Iron</keyword>
<dbReference type="PIRSF" id="PIRSF000857">
    <property type="entry name" value="PAPS_reductase"/>
    <property type="match status" value="1"/>
</dbReference>
<dbReference type="InterPro" id="IPR014729">
    <property type="entry name" value="Rossmann-like_a/b/a_fold"/>
</dbReference>
<comment type="subcellular location">
    <subcellularLocation>
        <location evidence="14">Cytoplasm</location>
    </subcellularLocation>
</comment>
<dbReference type="PANTHER" id="PTHR46482:SF9">
    <property type="entry name" value="5'-ADENYLYLSULFATE REDUCTASE 1, CHLOROPLASTIC"/>
    <property type="match status" value="1"/>
</dbReference>
<dbReference type="CDD" id="cd23945">
    <property type="entry name" value="PAPS_reductase"/>
    <property type="match status" value="1"/>
</dbReference>
<dbReference type="HAMAP" id="MF_00063">
    <property type="entry name" value="CysH"/>
    <property type="match status" value="1"/>
</dbReference>
<dbReference type="AlphaFoldDB" id="A0A370L1I3"/>
<comment type="pathway">
    <text evidence="8 14">Sulfur metabolism; hydrogen sulfide biosynthesis; sulfite from sulfate.</text>
</comment>
<dbReference type="GO" id="GO:0070814">
    <property type="term" value="P:hydrogen sulfide biosynthetic process"/>
    <property type="evidence" value="ECO:0007669"/>
    <property type="project" value="UniProtKB-UniRule"/>
</dbReference>
<evidence type="ECO:0000256" key="13">
    <source>
        <dbReference type="ARBA" id="ARBA00048441"/>
    </source>
</evidence>
<feature type="active site" description="Nucleophile; cysteine thiosulfonate intermediate" evidence="14">
    <location>
        <position position="256"/>
    </location>
</feature>
<evidence type="ECO:0000256" key="8">
    <source>
        <dbReference type="ARBA" id="ARBA00024327"/>
    </source>
</evidence>
<sequence>MALDQLVSDRRSDGLKTESGSAIHSETTLRERAAGLVRAFDAADAAGRLAGLVATAPGRIVFTSSFGLEDQVLTHLIASAKLPIEIVTLDTGRLFPEIYALWEETERRYGVVIRPFYPRHEAIELYVRQNGINGFYQSRDARKSCCDIRKVEPLGRALAGADVWVTGLRADQSAARGGVQLAEAEAERGLIKFNPLLDWSRERALAFAKAEAIPLNPLHEKGFVSIGCQPCTRAIAPGEPERAGRWWWEDDAAKECGLHVGADGKLVRAKAPEPAEA</sequence>
<dbReference type="GO" id="GO:0043866">
    <property type="term" value="F:adenylyl-sulfate reductase (thioredoxin) activity"/>
    <property type="evidence" value="ECO:0007669"/>
    <property type="project" value="UniProtKB-EC"/>
</dbReference>
<keyword evidence="3 14" id="KW-0479">Metal-binding</keyword>
<dbReference type="InterPro" id="IPR011798">
    <property type="entry name" value="APS_reductase"/>
</dbReference>
<evidence type="ECO:0000256" key="7">
    <source>
        <dbReference type="ARBA" id="ARBA00024298"/>
    </source>
</evidence>
<evidence type="ECO:0000256" key="1">
    <source>
        <dbReference type="ARBA" id="ARBA00009732"/>
    </source>
</evidence>
<evidence type="ECO:0000259" key="16">
    <source>
        <dbReference type="Pfam" id="PF01507"/>
    </source>
</evidence>
<dbReference type="GO" id="GO:0019344">
    <property type="term" value="P:cysteine biosynthetic process"/>
    <property type="evidence" value="ECO:0007669"/>
    <property type="project" value="InterPro"/>
</dbReference>
<dbReference type="Gene3D" id="3.40.50.620">
    <property type="entry name" value="HUPs"/>
    <property type="match status" value="1"/>
</dbReference>
<evidence type="ECO:0000256" key="6">
    <source>
        <dbReference type="ARBA" id="ARBA00023014"/>
    </source>
</evidence>
<keyword evidence="2 14" id="KW-0963">Cytoplasm</keyword>
<dbReference type="GO" id="GO:0046872">
    <property type="term" value="F:metal ion binding"/>
    <property type="evidence" value="ECO:0007669"/>
    <property type="project" value="UniProtKB-KW"/>
</dbReference>
<evidence type="ECO:0000256" key="4">
    <source>
        <dbReference type="ARBA" id="ARBA00023002"/>
    </source>
</evidence>
<keyword evidence="18" id="KW-1185">Reference proteome</keyword>
<feature type="binding site" evidence="14">
    <location>
        <position position="231"/>
    </location>
    <ligand>
        <name>[4Fe-4S] cluster</name>
        <dbReference type="ChEBI" id="CHEBI:49883"/>
    </ligand>
</feature>
<evidence type="ECO:0000256" key="2">
    <source>
        <dbReference type="ARBA" id="ARBA00022490"/>
    </source>
</evidence>
<dbReference type="EC" id="1.8.4.10" evidence="9 14"/>
<reference evidence="18" key="1">
    <citation type="submission" date="2018-07" db="EMBL/GenBank/DDBJ databases">
        <authorList>
            <person name="Safronova V.I."/>
            <person name="Chirak E.R."/>
            <person name="Sazanova A.L."/>
        </authorList>
    </citation>
    <scope>NUCLEOTIDE SEQUENCE [LARGE SCALE GENOMIC DNA]</scope>
    <source>
        <strain evidence="18">RCAM04685</strain>
    </source>
</reference>